<evidence type="ECO:0000256" key="4">
    <source>
        <dbReference type="ARBA" id="ARBA00022475"/>
    </source>
</evidence>
<dbReference type="SUPFAM" id="SSF158472">
    <property type="entry name" value="HAMP domain-like"/>
    <property type="match status" value="1"/>
</dbReference>
<dbReference type="EMBL" id="CP048836">
    <property type="protein sequence ID" value="QID17523.1"/>
    <property type="molecule type" value="Genomic_DNA"/>
</dbReference>
<dbReference type="InterPro" id="IPR050980">
    <property type="entry name" value="2C_sensor_his_kinase"/>
</dbReference>
<dbReference type="AlphaFoldDB" id="A0A6C1B2C0"/>
<evidence type="ECO:0000256" key="7">
    <source>
        <dbReference type="ARBA" id="ARBA00022679"/>
    </source>
</evidence>
<feature type="transmembrane region" description="Helical" evidence="15">
    <location>
        <begin position="16"/>
        <end position="35"/>
    </location>
</feature>
<dbReference type="SUPFAM" id="SSF55874">
    <property type="entry name" value="ATPase domain of HSP90 chaperone/DNA topoisomerase II/histidine kinase"/>
    <property type="match status" value="1"/>
</dbReference>
<keyword evidence="19" id="KW-1185">Reference proteome</keyword>
<dbReference type="Pfam" id="PF00672">
    <property type="entry name" value="HAMP"/>
    <property type="match status" value="1"/>
</dbReference>
<gene>
    <name evidence="18" type="ORF">G3580_07625</name>
</gene>
<evidence type="ECO:0000313" key="19">
    <source>
        <dbReference type="Proteomes" id="UP000501991"/>
    </source>
</evidence>
<dbReference type="PROSITE" id="PS50109">
    <property type="entry name" value="HIS_KIN"/>
    <property type="match status" value="1"/>
</dbReference>
<dbReference type="SUPFAM" id="SSF47384">
    <property type="entry name" value="Homodimeric domain of signal transducing histidine kinase"/>
    <property type="match status" value="1"/>
</dbReference>
<dbReference type="InterPro" id="IPR003594">
    <property type="entry name" value="HATPase_dom"/>
</dbReference>
<dbReference type="SMART" id="SM00388">
    <property type="entry name" value="HisKA"/>
    <property type="match status" value="1"/>
</dbReference>
<dbReference type="CDD" id="cd06225">
    <property type="entry name" value="HAMP"/>
    <property type="match status" value="1"/>
</dbReference>
<dbReference type="EC" id="2.7.13.3" evidence="3"/>
<evidence type="ECO:0000259" key="17">
    <source>
        <dbReference type="PROSITE" id="PS50885"/>
    </source>
</evidence>
<evidence type="ECO:0000256" key="5">
    <source>
        <dbReference type="ARBA" id="ARBA00022519"/>
    </source>
</evidence>
<evidence type="ECO:0000256" key="10">
    <source>
        <dbReference type="ARBA" id="ARBA00022777"/>
    </source>
</evidence>
<dbReference type="Pfam" id="PF16524">
    <property type="entry name" value="RisS_PPD"/>
    <property type="match status" value="1"/>
</dbReference>
<protein>
    <recommendedName>
        <fullName evidence="3">histidine kinase</fullName>
        <ecNumber evidence="3">2.7.13.3</ecNumber>
    </recommendedName>
</protein>
<evidence type="ECO:0000256" key="13">
    <source>
        <dbReference type="ARBA" id="ARBA00023012"/>
    </source>
</evidence>
<feature type="domain" description="HAMP" evidence="17">
    <location>
        <begin position="185"/>
        <end position="237"/>
    </location>
</feature>
<dbReference type="InterPro" id="IPR036890">
    <property type="entry name" value="HATPase_C_sf"/>
</dbReference>
<keyword evidence="10" id="KW-0418">Kinase</keyword>
<accession>A0A6C1B2C0</accession>
<proteinExistence type="predicted"/>
<dbReference type="PROSITE" id="PS50885">
    <property type="entry name" value="HAMP"/>
    <property type="match status" value="1"/>
</dbReference>
<dbReference type="PANTHER" id="PTHR44936">
    <property type="entry name" value="SENSOR PROTEIN CREC"/>
    <property type="match status" value="1"/>
</dbReference>
<dbReference type="InterPro" id="IPR038421">
    <property type="entry name" value="RisS_PPD_sf"/>
</dbReference>
<keyword evidence="7" id="KW-0808">Transferase</keyword>
<evidence type="ECO:0000256" key="14">
    <source>
        <dbReference type="ARBA" id="ARBA00023136"/>
    </source>
</evidence>
<dbReference type="InterPro" id="IPR004358">
    <property type="entry name" value="Sig_transdc_His_kin-like_C"/>
</dbReference>
<dbReference type="RefSeq" id="WP_173764688.1">
    <property type="nucleotide sequence ID" value="NZ_CP048836.1"/>
</dbReference>
<evidence type="ECO:0000256" key="12">
    <source>
        <dbReference type="ARBA" id="ARBA00022989"/>
    </source>
</evidence>
<dbReference type="InterPro" id="IPR005467">
    <property type="entry name" value="His_kinase_dom"/>
</dbReference>
<keyword evidence="4" id="KW-1003">Cell membrane</keyword>
<keyword evidence="5" id="KW-0997">Cell inner membrane</keyword>
<keyword evidence="12 15" id="KW-1133">Transmembrane helix</keyword>
<dbReference type="Proteomes" id="UP000501991">
    <property type="component" value="Chromosome"/>
</dbReference>
<dbReference type="CDD" id="cd00082">
    <property type="entry name" value="HisKA"/>
    <property type="match status" value="1"/>
</dbReference>
<evidence type="ECO:0000256" key="11">
    <source>
        <dbReference type="ARBA" id="ARBA00022840"/>
    </source>
</evidence>
<evidence type="ECO:0000259" key="16">
    <source>
        <dbReference type="PROSITE" id="PS50109"/>
    </source>
</evidence>
<dbReference type="GO" id="GO:0005886">
    <property type="term" value="C:plasma membrane"/>
    <property type="evidence" value="ECO:0007669"/>
    <property type="project" value="UniProtKB-SubCell"/>
</dbReference>
<evidence type="ECO:0000256" key="1">
    <source>
        <dbReference type="ARBA" id="ARBA00000085"/>
    </source>
</evidence>
<dbReference type="InterPro" id="IPR003661">
    <property type="entry name" value="HisK_dim/P_dom"/>
</dbReference>
<keyword evidence="14 15" id="KW-0472">Membrane</keyword>
<keyword evidence="11" id="KW-0067">ATP-binding</keyword>
<name>A0A6C1B2C0_9RHOO</name>
<dbReference type="PANTHER" id="PTHR44936:SF5">
    <property type="entry name" value="SENSOR HISTIDINE KINASE ENVZ"/>
    <property type="match status" value="1"/>
</dbReference>
<feature type="domain" description="Histidine kinase" evidence="16">
    <location>
        <begin position="245"/>
        <end position="445"/>
    </location>
</feature>
<keyword evidence="13" id="KW-0902">Two-component regulatory system</keyword>
<evidence type="ECO:0000256" key="6">
    <source>
        <dbReference type="ARBA" id="ARBA00022553"/>
    </source>
</evidence>
<dbReference type="InterPro" id="IPR036097">
    <property type="entry name" value="HisK_dim/P_sf"/>
</dbReference>
<comment type="catalytic activity">
    <reaction evidence="1">
        <text>ATP + protein L-histidine = ADP + protein N-phospho-L-histidine.</text>
        <dbReference type="EC" id="2.7.13.3"/>
    </reaction>
</comment>
<comment type="subcellular location">
    <subcellularLocation>
        <location evidence="2">Cell inner membrane</location>
        <topology evidence="2">Multi-pass membrane protein</topology>
    </subcellularLocation>
</comment>
<dbReference type="GO" id="GO:0005524">
    <property type="term" value="F:ATP binding"/>
    <property type="evidence" value="ECO:0007669"/>
    <property type="project" value="UniProtKB-KW"/>
</dbReference>
<reference evidence="18 19" key="1">
    <citation type="submission" date="2020-02" db="EMBL/GenBank/DDBJ databases">
        <title>Nitrogenibacter mangrovi gen. nov., sp. nov. isolated from mangrove sediment, a denitrifying betaproteobacterium.</title>
        <authorList>
            <person name="Liao H."/>
            <person name="Tian Y."/>
        </authorList>
    </citation>
    <scope>NUCLEOTIDE SEQUENCE [LARGE SCALE GENOMIC DNA]</scope>
    <source>
        <strain evidence="18 19">M9-3-2</strain>
    </source>
</reference>
<dbReference type="InterPro" id="IPR032408">
    <property type="entry name" value="RisS_PPD"/>
</dbReference>
<dbReference type="CDD" id="cd00075">
    <property type="entry name" value="HATPase"/>
    <property type="match status" value="1"/>
</dbReference>
<evidence type="ECO:0000256" key="3">
    <source>
        <dbReference type="ARBA" id="ARBA00012438"/>
    </source>
</evidence>
<dbReference type="Gene3D" id="3.30.450.300">
    <property type="entry name" value="Sensor histidine kinase RisS, periplasmic domain"/>
    <property type="match status" value="1"/>
</dbReference>
<dbReference type="PRINTS" id="PR00344">
    <property type="entry name" value="BCTRLSENSOR"/>
</dbReference>
<evidence type="ECO:0000313" key="18">
    <source>
        <dbReference type="EMBL" id="QID17523.1"/>
    </source>
</evidence>
<dbReference type="KEGG" id="azq:G3580_07625"/>
<evidence type="ECO:0000256" key="15">
    <source>
        <dbReference type="SAM" id="Phobius"/>
    </source>
</evidence>
<sequence>MTPPAKGPPTFLPRTLLWQTFASLAIMLILAFSAWSEIVRHFELEPRARDLAQTVTSIVNLTRTALINADADRRLELLIDLTAMEGIRVYPAEATDRITPLPDTRAMELLTRDVRRELGPQTRFAGSWEELEGFWVSFKLDPSDTDEYWVMLPAERIQRPRPLEWLGWGVAIMAFALLGAYLIVFRIGRPLRQIAEAARLIGHGKQPAPLPEDGPGEIAEVASAFNQMAGDLAQLESDRAVILAGVSHDLRTPLARLRLGVEMTGAPSGDIRAMVSDIEEMDRVIGQFVDYGRNDDAPPEPVVLAPLIEDIVSADRLRGHAVDTHLHPNATVLAQTLPLRRALRNLIDNAERYGKPGQTLSVSTEAVNGSWKIALRDEGPGIPEDQLERLKRPFVRLDEARGNTQGAGLGLAIVDRFARAHGGRFDLSNHPDGGLVASITLPATKPPAARSG</sequence>
<organism evidence="18 19">
    <name type="scientific">Nitrogeniibacter mangrovi</name>
    <dbReference type="NCBI Taxonomy" id="2016596"/>
    <lineage>
        <taxon>Bacteria</taxon>
        <taxon>Pseudomonadati</taxon>
        <taxon>Pseudomonadota</taxon>
        <taxon>Betaproteobacteria</taxon>
        <taxon>Rhodocyclales</taxon>
        <taxon>Zoogloeaceae</taxon>
        <taxon>Nitrogeniibacter</taxon>
    </lineage>
</organism>
<dbReference type="InterPro" id="IPR003660">
    <property type="entry name" value="HAMP_dom"/>
</dbReference>
<keyword evidence="8 15" id="KW-0812">Transmembrane</keyword>
<evidence type="ECO:0000256" key="8">
    <source>
        <dbReference type="ARBA" id="ARBA00022692"/>
    </source>
</evidence>
<evidence type="ECO:0000256" key="9">
    <source>
        <dbReference type="ARBA" id="ARBA00022741"/>
    </source>
</evidence>
<dbReference type="Gene3D" id="1.10.287.130">
    <property type="match status" value="1"/>
</dbReference>
<dbReference type="Gene3D" id="3.30.565.10">
    <property type="entry name" value="Histidine kinase-like ATPase, C-terminal domain"/>
    <property type="match status" value="1"/>
</dbReference>
<dbReference type="Pfam" id="PF00512">
    <property type="entry name" value="HisKA"/>
    <property type="match status" value="1"/>
</dbReference>
<dbReference type="SMART" id="SM00387">
    <property type="entry name" value="HATPase_c"/>
    <property type="match status" value="1"/>
</dbReference>
<keyword evidence="9" id="KW-0547">Nucleotide-binding</keyword>
<evidence type="ECO:0000256" key="2">
    <source>
        <dbReference type="ARBA" id="ARBA00004429"/>
    </source>
</evidence>
<dbReference type="Pfam" id="PF02518">
    <property type="entry name" value="HATPase_c"/>
    <property type="match status" value="1"/>
</dbReference>
<dbReference type="GO" id="GO:0000155">
    <property type="term" value="F:phosphorelay sensor kinase activity"/>
    <property type="evidence" value="ECO:0007669"/>
    <property type="project" value="InterPro"/>
</dbReference>
<dbReference type="SMART" id="SM00304">
    <property type="entry name" value="HAMP"/>
    <property type="match status" value="1"/>
</dbReference>
<keyword evidence="6" id="KW-0597">Phosphoprotein</keyword>
<feature type="transmembrane region" description="Helical" evidence="15">
    <location>
        <begin position="165"/>
        <end position="184"/>
    </location>
</feature>